<name>A0A7G9A4B9_9VIRU</name>
<accession>A0A7G9A4B9</accession>
<reference evidence="1" key="1">
    <citation type="submission" date="2020-07" db="EMBL/GenBank/DDBJ databases">
        <title>Dissolved microcystin release linked to lysis of a Microcystis spp. bloom in Lake Erie (USA) attributed to a novel cyanophage.</title>
        <authorList>
            <person name="McKindles K.M."/>
            <person name="Manes M.A."/>
            <person name="DeMarco J.R."/>
            <person name="McClure A."/>
            <person name="McKay R.M."/>
            <person name="Davis T.W."/>
            <person name="Bullerjahn G.S."/>
        </authorList>
    </citation>
    <scope>NUCLEOTIDE SEQUENCE</scope>
</reference>
<sequence>MKGIRIEGFSVRLGSRIAITVSTKYILCVLDTYENLLPCSEIEKTEQYYVIFDDPIASYSVITTLELSPGLKEWIDEQSIGRVWTGYGNEYDIPD</sequence>
<dbReference type="EMBL" id="MT840186">
    <property type="protein sequence ID" value="QNL31592.1"/>
    <property type="molecule type" value="Genomic_DNA"/>
</dbReference>
<evidence type="ECO:0000313" key="1">
    <source>
        <dbReference type="EMBL" id="QNL31592.1"/>
    </source>
</evidence>
<proteinExistence type="predicted"/>
<organism evidence="1">
    <name type="scientific">Bacteriophage sp</name>
    <dbReference type="NCBI Taxonomy" id="38018"/>
    <lineage>
        <taxon>Viruses</taxon>
    </lineage>
</organism>
<protein>
    <submittedName>
        <fullName evidence="1">Uncharacterized protein</fullName>
    </submittedName>
</protein>